<accession>A0A6J2YDY6</accession>
<keyword evidence="1" id="KW-0802">TPR repeat</keyword>
<dbReference type="SMART" id="SM00028">
    <property type="entry name" value="TPR"/>
    <property type="match status" value="2"/>
</dbReference>
<dbReference type="OrthoDB" id="423589at2759"/>
<keyword evidence="3" id="KW-1185">Reference proteome</keyword>
<evidence type="ECO:0000259" key="2">
    <source>
        <dbReference type="Pfam" id="PF16669"/>
    </source>
</evidence>
<sequence length="448" mass="50884">MSLHDYKEKCECAEDHDDLLNFLQTIVDQACSYKDRYFETHKIQDAINKNSDIASLINKNVEIFNKHEKLGLKISKAYYNFLKGKLLNVYPTYSQDAELLLSKAIKLDPKLVDAWNELGECYCKNDDLVKAKSCFEGALKEKRNKISLRNLSILIRQENYTTREQKIENIEKGLSFAKEAIQLDPYDGLSWAILGNAYLSHFFGIQQHPNTLKQCLSAYSQAEKDIVAKSTSDLHYNKGITFKYQEEYKLALESFNEASLYDPTWEQPGEKEKQLLRYLQEVQDLVTTKGKLKPKKLHQILTSIDSKQLGPYGGGSYISSKGEQAKLTEISYNSMKPGLNEEKVILGKVICSVRNEDTVPFTFCSVDKNGSIIVTTVFNLADGKGVIIGDSVAIPEPFVTDVNFSYKDNNFSFRMVRVETPVIMVVNSKKLGRNLQAGVQMSISRKFD</sequence>
<feature type="repeat" description="TPR" evidence="1">
    <location>
        <begin position="112"/>
        <end position="145"/>
    </location>
</feature>
<dbReference type="Pfam" id="PF16669">
    <property type="entry name" value="TTC5_OB"/>
    <property type="match status" value="1"/>
</dbReference>
<evidence type="ECO:0000256" key="1">
    <source>
        <dbReference type="PROSITE-ProRule" id="PRU00339"/>
    </source>
</evidence>
<name>A0A6J2YDY6_SITOR</name>
<dbReference type="InterPro" id="IPR011990">
    <property type="entry name" value="TPR-like_helical_dom_sf"/>
</dbReference>
<dbReference type="Pfam" id="PF13431">
    <property type="entry name" value="TPR_17"/>
    <property type="match status" value="1"/>
</dbReference>
<dbReference type="Proteomes" id="UP000504635">
    <property type="component" value="Unplaced"/>
</dbReference>
<dbReference type="InterPro" id="IPR019734">
    <property type="entry name" value="TPR_rpt"/>
</dbReference>
<dbReference type="SUPFAM" id="SSF48452">
    <property type="entry name" value="TPR-like"/>
    <property type="match status" value="1"/>
</dbReference>
<dbReference type="RefSeq" id="XP_030762108.1">
    <property type="nucleotide sequence ID" value="XM_030906248.1"/>
</dbReference>
<dbReference type="InterPro" id="IPR038645">
    <property type="entry name" value="TTC5_OB_sf"/>
</dbReference>
<gene>
    <name evidence="4" type="primary">LOC115886921</name>
</gene>
<proteinExistence type="predicted"/>
<dbReference type="InParanoid" id="A0A6J2YDY6"/>
<dbReference type="KEGG" id="soy:115886921"/>
<evidence type="ECO:0000313" key="3">
    <source>
        <dbReference type="Proteomes" id="UP000504635"/>
    </source>
</evidence>
<dbReference type="PROSITE" id="PS50005">
    <property type="entry name" value="TPR"/>
    <property type="match status" value="2"/>
</dbReference>
<feature type="repeat" description="TPR" evidence="1">
    <location>
        <begin position="232"/>
        <end position="265"/>
    </location>
</feature>
<dbReference type="InterPro" id="IPR032076">
    <property type="entry name" value="TTC5_OB"/>
</dbReference>
<dbReference type="AlphaFoldDB" id="A0A6J2YDY6"/>
<reference evidence="4" key="1">
    <citation type="submission" date="2025-08" db="UniProtKB">
        <authorList>
            <consortium name="RefSeq"/>
        </authorList>
    </citation>
    <scope>IDENTIFICATION</scope>
    <source>
        <tissue evidence="4">Gonads</tissue>
    </source>
</reference>
<dbReference type="Gene3D" id="2.40.50.550">
    <property type="match status" value="1"/>
</dbReference>
<organism evidence="3 4">
    <name type="scientific">Sitophilus oryzae</name>
    <name type="common">Rice weevil</name>
    <name type="synonym">Curculio oryzae</name>
    <dbReference type="NCBI Taxonomy" id="7048"/>
    <lineage>
        <taxon>Eukaryota</taxon>
        <taxon>Metazoa</taxon>
        <taxon>Ecdysozoa</taxon>
        <taxon>Arthropoda</taxon>
        <taxon>Hexapoda</taxon>
        <taxon>Insecta</taxon>
        <taxon>Pterygota</taxon>
        <taxon>Neoptera</taxon>
        <taxon>Endopterygota</taxon>
        <taxon>Coleoptera</taxon>
        <taxon>Polyphaga</taxon>
        <taxon>Cucujiformia</taxon>
        <taxon>Curculionidae</taxon>
        <taxon>Dryophthorinae</taxon>
        <taxon>Sitophilus</taxon>
    </lineage>
</organism>
<feature type="domain" description="Tetratricopeptide repeat protein 5 OB fold" evidence="2">
    <location>
        <begin position="327"/>
        <end position="437"/>
    </location>
</feature>
<protein>
    <submittedName>
        <fullName evidence="4">Tetratricopeptide repeat protein 5-like</fullName>
    </submittedName>
</protein>
<evidence type="ECO:0000313" key="4">
    <source>
        <dbReference type="RefSeq" id="XP_030762108.1"/>
    </source>
</evidence>
<dbReference type="GeneID" id="115886921"/>
<dbReference type="Gene3D" id="1.25.40.10">
    <property type="entry name" value="Tetratricopeptide repeat domain"/>
    <property type="match status" value="1"/>
</dbReference>